<dbReference type="PROSITE" id="PS51257">
    <property type="entry name" value="PROKAR_LIPOPROTEIN"/>
    <property type="match status" value="1"/>
</dbReference>
<evidence type="ECO:0000313" key="2">
    <source>
        <dbReference type="EMBL" id="GEN47056.1"/>
    </source>
</evidence>
<sequence length="47" mass="4791">MRKKILTGIVSVTALSFLTIGSVAASSAITASSCPPGQPSENCLERP</sequence>
<name>A0A511W7R1_9BACI</name>
<gene>
    <name evidence="2" type="ORF">AHA02nite_28320</name>
</gene>
<accession>A0A511W7R1</accession>
<dbReference type="Proteomes" id="UP000321440">
    <property type="component" value="Unassembled WGS sequence"/>
</dbReference>
<keyword evidence="3" id="KW-1185">Reference proteome</keyword>
<organism evidence="2 3">
    <name type="scientific">Alkalibacillus haloalkaliphilus</name>
    <dbReference type="NCBI Taxonomy" id="94136"/>
    <lineage>
        <taxon>Bacteria</taxon>
        <taxon>Bacillati</taxon>
        <taxon>Bacillota</taxon>
        <taxon>Bacilli</taxon>
        <taxon>Bacillales</taxon>
        <taxon>Bacillaceae</taxon>
        <taxon>Alkalibacillus</taxon>
    </lineage>
</organism>
<proteinExistence type="predicted"/>
<comment type="caution">
    <text evidence="2">The sequence shown here is derived from an EMBL/GenBank/DDBJ whole genome shotgun (WGS) entry which is preliminary data.</text>
</comment>
<keyword evidence="1" id="KW-0732">Signal</keyword>
<evidence type="ECO:0000313" key="3">
    <source>
        <dbReference type="Proteomes" id="UP000321440"/>
    </source>
</evidence>
<protein>
    <submittedName>
        <fullName evidence="2">Uncharacterized protein</fullName>
    </submittedName>
</protein>
<reference evidence="2 3" key="1">
    <citation type="submission" date="2019-07" db="EMBL/GenBank/DDBJ databases">
        <title>Whole genome shotgun sequence of Alkalibacillus haloalkaliphilus NBRC 103110.</title>
        <authorList>
            <person name="Hosoyama A."/>
            <person name="Uohara A."/>
            <person name="Ohji S."/>
            <person name="Ichikawa N."/>
        </authorList>
    </citation>
    <scope>NUCLEOTIDE SEQUENCE [LARGE SCALE GENOMIC DNA]</scope>
    <source>
        <strain evidence="2 3">NBRC 103110</strain>
    </source>
</reference>
<dbReference type="AlphaFoldDB" id="A0A511W7R1"/>
<evidence type="ECO:0000256" key="1">
    <source>
        <dbReference type="SAM" id="SignalP"/>
    </source>
</evidence>
<feature type="chain" id="PRO_5021812520" evidence="1">
    <location>
        <begin position="26"/>
        <end position="47"/>
    </location>
</feature>
<dbReference type="EMBL" id="BJYA01000024">
    <property type="protein sequence ID" value="GEN47056.1"/>
    <property type="molecule type" value="Genomic_DNA"/>
</dbReference>
<dbReference type="RefSeq" id="WP_170236117.1">
    <property type="nucleotide sequence ID" value="NZ_BJYA01000024.1"/>
</dbReference>
<feature type="signal peptide" evidence="1">
    <location>
        <begin position="1"/>
        <end position="25"/>
    </location>
</feature>